<keyword evidence="1" id="KW-1133">Transmembrane helix</keyword>
<feature type="transmembrane region" description="Helical" evidence="1">
    <location>
        <begin position="107"/>
        <end position="124"/>
    </location>
</feature>
<keyword evidence="1" id="KW-0472">Membrane</keyword>
<dbReference type="Proteomes" id="UP000693952">
    <property type="component" value="Chromosome"/>
</dbReference>
<evidence type="ECO:0000313" key="2">
    <source>
        <dbReference type="EMBL" id="QXH39380.1"/>
    </source>
</evidence>
<keyword evidence="1" id="KW-0812">Transmembrane</keyword>
<name>A0ABX8MJ88_9PSED</name>
<protein>
    <submittedName>
        <fullName evidence="2">Uncharacterized protein</fullName>
    </submittedName>
</protein>
<sequence length="125" mass="14430">MRNLELYGFSKVNKEANERVFSIGLLDSEGEKAARMMAWQCFAEDRVKIDDRNELTAKIARIKYGEALAIFDEAGVEMDIDINDFTSFFFDELIVLSRRVTPKSVQYAFYFLLALGVFGIYKLIF</sequence>
<dbReference type="RefSeq" id="WP_124347633.1">
    <property type="nucleotide sequence ID" value="NZ_CP027706.1"/>
</dbReference>
<evidence type="ECO:0000313" key="3">
    <source>
        <dbReference type="Proteomes" id="UP000693952"/>
    </source>
</evidence>
<reference evidence="2" key="1">
    <citation type="submission" date="2021-06" db="EMBL/GenBank/DDBJ databases">
        <title>Updating the genus Pseudomonas: Description of 43 new species and partition of the Pseudomonas putida group.</title>
        <authorList>
            <person name="Girard L."/>
            <person name="Lood C."/>
            <person name="Vandamme P."/>
            <person name="Rokni-Zadeh H."/>
            <person name="van Noort V."/>
            <person name="Hofte M."/>
            <person name="Lavigne R."/>
            <person name="De Mot R."/>
        </authorList>
    </citation>
    <scope>NUCLEOTIDE SEQUENCE</scope>
    <source>
        <strain evidence="2">CMR12a</strain>
    </source>
</reference>
<proteinExistence type="predicted"/>
<accession>A0ABX8MJ88</accession>
<keyword evidence="3" id="KW-1185">Reference proteome</keyword>
<evidence type="ECO:0000256" key="1">
    <source>
        <dbReference type="SAM" id="Phobius"/>
    </source>
</evidence>
<gene>
    <name evidence="2" type="ORF">KSS89_24605</name>
</gene>
<dbReference type="EMBL" id="CP077074">
    <property type="protein sequence ID" value="QXH39380.1"/>
    <property type="molecule type" value="Genomic_DNA"/>
</dbReference>
<organism evidence="2 3">
    <name type="scientific">Pseudomonas sessilinigenes</name>
    <dbReference type="NCBI Taxonomy" id="658629"/>
    <lineage>
        <taxon>Bacteria</taxon>
        <taxon>Pseudomonadati</taxon>
        <taxon>Pseudomonadota</taxon>
        <taxon>Gammaproteobacteria</taxon>
        <taxon>Pseudomonadales</taxon>
        <taxon>Pseudomonadaceae</taxon>
        <taxon>Pseudomonas</taxon>
    </lineage>
</organism>